<keyword evidence="2" id="KW-1185">Reference proteome</keyword>
<dbReference type="EMBL" id="JAQIZT010000015">
    <property type="protein sequence ID" value="KAJ6970182.1"/>
    <property type="molecule type" value="Genomic_DNA"/>
</dbReference>
<proteinExistence type="predicted"/>
<reference evidence="1" key="1">
    <citation type="journal article" date="2023" name="Mol. Ecol. Resour.">
        <title>Chromosome-level genome assembly of a triploid poplar Populus alba 'Berolinensis'.</title>
        <authorList>
            <person name="Chen S."/>
            <person name="Yu Y."/>
            <person name="Wang X."/>
            <person name="Wang S."/>
            <person name="Zhang T."/>
            <person name="Zhou Y."/>
            <person name="He R."/>
            <person name="Meng N."/>
            <person name="Wang Y."/>
            <person name="Liu W."/>
            <person name="Liu Z."/>
            <person name="Liu J."/>
            <person name="Guo Q."/>
            <person name="Huang H."/>
            <person name="Sederoff R.R."/>
            <person name="Wang G."/>
            <person name="Qu G."/>
            <person name="Chen S."/>
        </authorList>
    </citation>
    <scope>NUCLEOTIDE SEQUENCE</scope>
    <source>
        <strain evidence="1">SC-2020</strain>
    </source>
</reference>
<gene>
    <name evidence="1" type="ORF">NC653_034683</name>
</gene>
<protein>
    <submittedName>
        <fullName evidence="1">Uncharacterized protein</fullName>
    </submittedName>
</protein>
<evidence type="ECO:0000313" key="1">
    <source>
        <dbReference type="EMBL" id="KAJ6970182.1"/>
    </source>
</evidence>
<dbReference type="AlphaFoldDB" id="A0AAD6LN44"/>
<dbReference type="Proteomes" id="UP001164929">
    <property type="component" value="Chromosome 15"/>
</dbReference>
<sequence length="91" mass="10270">MEGDLDTLTFGPLLLSPFHTVVTVDGRFANEARGFDGTVSWCYCVWRGFNSIGGRSSCYWLNKRFRLGPMTCEWALDQLPSARIGSLRMDD</sequence>
<evidence type="ECO:0000313" key="2">
    <source>
        <dbReference type="Proteomes" id="UP001164929"/>
    </source>
</evidence>
<organism evidence="1 2">
    <name type="scientific">Populus alba x Populus x berolinensis</name>
    <dbReference type="NCBI Taxonomy" id="444605"/>
    <lineage>
        <taxon>Eukaryota</taxon>
        <taxon>Viridiplantae</taxon>
        <taxon>Streptophyta</taxon>
        <taxon>Embryophyta</taxon>
        <taxon>Tracheophyta</taxon>
        <taxon>Spermatophyta</taxon>
        <taxon>Magnoliopsida</taxon>
        <taxon>eudicotyledons</taxon>
        <taxon>Gunneridae</taxon>
        <taxon>Pentapetalae</taxon>
        <taxon>rosids</taxon>
        <taxon>fabids</taxon>
        <taxon>Malpighiales</taxon>
        <taxon>Salicaceae</taxon>
        <taxon>Saliceae</taxon>
        <taxon>Populus</taxon>
    </lineage>
</organism>
<name>A0AAD6LN44_9ROSI</name>
<comment type="caution">
    <text evidence="1">The sequence shown here is derived from an EMBL/GenBank/DDBJ whole genome shotgun (WGS) entry which is preliminary data.</text>
</comment>
<accession>A0AAD6LN44</accession>